<name>A0A1F2PI26_9FIRM</name>
<proteinExistence type="predicted"/>
<dbReference type="EMBL" id="LKEU01000027">
    <property type="protein sequence ID" value="OFV70979.1"/>
    <property type="molecule type" value="Genomic_DNA"/>
</dbReference>
<protein>
    <submittedName>
        <fullName evidence="1">Uncharacterized protein</fullName>
    </submittedName>
</protein>
<dbReference type="AlphaFoldDB" id="A0A1F2PI26"/>
<comment type="caution">
    <text evidence="1">The sequence shown here is derived from an EMBL/GenBank/DDBJ whole genome shotgun (WGS) entry which is preliminary data.</text>
</comment>
<dbReference type="STRING" id="52694.ACWI_15650"/>
<evidence type="ECO:0000313" key="1">
    <source>
        <dbReference type="EMBL" id="OFV70979.1"/>
    </source>
</evidence>
<dbReference type="Proteomes" id="UP000176244">
    <property type="component" value="Unassembled WGS sequence"/>
</dbReference>
<dbReference type="RefSeq" id="WP_070370876.1">
    <property type="nucleotide sequence ID" value="NZ_LKEU01000027.1"/>
</dbReference>
<gene>
    <name evidence="1" type="ORF">ACWI_15650</name>
</gene>
<dbReference type="InterPro" id="IPR041289">
    <property type="entry name" value="Bact_RF_family3"/>
</dbReference>
<organism evidence="1 2">
    <name type="scientific">Acetobacterium wieringae</name>
    <dbReference type="NCBI Taxonomy" id="52694"/>
    <lineage>
        <taxon>Bacteria</taxon>
        <taxon>Bacillati</taxon>
        <taxon>Bacillota</taxon>
        <taxon>Clostridia</taxon>
        <taxon>Eubacteriales</taxon>
        <taxon>Eubacteriaceae</taxon>
        <taxon>Acetobacterium</taxon>
    </lineage>
</organism>
<dbReference type="Pfam" id="PF18845">
    <property type="entry name" value="baeRF_family3"/>
    <property type="match status" value="1"/>
</dbReference>
<reference evidence="1 2" key="1">
    <citation type="submission" date="2015-09" db="EMBL/GenBank/DDBJ databases">
        <title>Genome sequence of Acetobacterium wieringae DSM 1911.</title>
        <authorList>
            <person name="Poehlein A."/>
            <person name="Bengelsdorf F.R."/>
            <person name="Schiel-Bengelsdorf B."/>
            <person name="Duerre P."/>
            <person name="Daniel R."/>
        </authorList>
    </citation>
    <scope>NUCLEOTIDE SEQUENCE [LARGE SCALE GENOMIC DNA]</scope>
    <source>
        <strain evidence="1 2">DSM 1911</strain>
    </source>
</reference>
<evidence type="ECO:0000313" key="2">
    <source>
        <dbReference type="Proteomes" id="UP000176244"/>
    </source>
</evidence>
<sequence length="378" mass="42939">MNYQIVKEFPHPMMEKGKRPVISIYVDTHIKKPDRLENPIRFKNLVKEAQASLKDKEFKGFKDLFSLFKEMEEDALFWEGATESMAILGDEEECIVYKLPVNVKSLAIVSDSFYIKPLLRSFQSNGHYHVLGLNRDNFVLFEADRYGITEIPVDARDATMEGVLGTEKTAPHLSVASIGGDQSMYHGHGGAKDERKVDQEKFFRHVDTFVLEQYSKKQKIPLILVSPDEHQGEFRKLSKNNFLIDEGIKIDGDALDKKSLYVKVQDVMQERFKKELKDRMAAFSEAHAKDLGSDDVIQIGRAIVEGKVASLYLEENTVHPGRFDPQLGTVMQGEIADPRVGDVYDDMAEVVLSRGGEVLILGKDEMPTERELAAVYRY</sequence>
<accession>A0A1F2PI26</accession>
<dbReference type="OrthoDB" id="4393931at2"/>